<dbReference type="NCBIfam" id="TIGR04191">
    <property type="entry name" value="YphP_YqiW"/>
    <property type="match status" value="1"/>
</dbReference>
<dbReference type="EMBL" id="LILC01000019">
    <property type="protein sequence ID" value="KOO43988.1"/>
    <property type="molecule type" value="Genomic_DNA"/>
</dbReference>
<evidence type="ECO:0000313" key="3">
    <source>
        <dbReference type="Proteomes" id="UP000037558"/>
    </source>
</evidence>
<reference evidence="3" key="1">
    <citation type="submission" date="2015-08" db="EMBL/GenBank/DDBJ databases">
        <title>Fjat-14210 dsm16467.</title>
        <authorList>
            <person name="Liu B."/>
            <person name="Wang J."/>
            <person name="Zhu Y."/>
            <person name="Liu G."/>
            <person name="Chen Q."/>
            <person name="Chen Z."/>
            <person name="Lan J."/>
            <person name="Che J."/>
            <person name="Ge C."/>
            <person name="Shi H."/>
            <person name="Pan Z."/>
            <person name="Liu X."/>
        </authorList>
    </citation>
    <scope>NUCLEOTIDE SEQUENCE [LARGE SCALE GENOMIC DNA]</scope>
    <source>
        <strain evidence="3">DSM 16467</strain>
    </source>
</reference>
<accession>A0A0M0L034</accession>
<dbReference type="RefSeq" id="WP_053402197.1">
    <property type="nucleotide sequence ID" value="NZ_CP061868.1"/>
</dbReference>
<dbReference type="PATRIC" id="fig|284581.3.peg.4032"/>
<evidence type="ECO:0000313" key="2">
    <source>
        <dbReference type="EMBL" id="KOO43988.1"/>
    </source>
</evidence>
<dbReference type="OrthoDB" id="9793981at2"/>
<dbReference type="InterPro" id="IPR009474">
    <property type="entry name" value="BrxB/BrxA"/>
</dbReference>
<keyword evidence="3" id="KW-1185">Reference proteome</keyword>
<dbReference type="Gene3D" id="3.40.30.10">
    <property type="entry name" value="Glutaredoxin"/>
    <property type="match status" value="1"/>
</dbReference>
<protein>
    <recommendedName>
        <fullName evidence="4">BrxA/BrxB family bacilliredoxin</fullName>
    </recommendedName>
</protein>
<dbReference type="PANTHER" id="PTHR40052">
    <property type="entry name" value="UPF0403 PROTEIN YQIW-RELATED"/>
    <property type="match status" value="1"/>
</dbReference>
<sequence>MGFNLDFNLFMNDVVKQARQEITAAGYTELTTATDVEDAFAQKGTTLVMVNSVCGCAGGIARPAASHAIHYDKRPDQLVTVFAGQDKEATARAREFFEGYPPSSPSFALLKDGKIITMVERHEIEGHDPMAVVSKLQSAFDAHCEEV</sequence>
<dbReference type="Pfam" id="PF06491">
    <property type="entry name" value="Disulph_isomer"/>
    <property type="match status" value="1"/>
</dbReference>
<evidence type="ECO:0000256" key="1">
    <source>
        <dbReference type="ARBA" id="ARBA00038305"/>
    </source>
</evidence>
<dbReference type="PANTHER" id="PTHR40052:SF1">
    <property type="entry name" value="BACILLIREDOXIN BRXB"/>
    <property type="match status" value="1"/>
</dbReference>
<dbReference type="AlphaFoldDB" id="A0A0M0L034"/>
<organism evidence="2 3">
    <name type="scientific">Priestia koreensis</name>
    <dbReference type="NCBI Taxonomy" id="284581"/>
    <lineage>
        <taxon>Bacteria</taxon>
        <taxon>Bacillati</taxon>
        <taxon>Bacillota</taxon>
        <taxon>Bacilli</taxon>
        <taxon>Bacillales</taxon>
        <taxon>Bacillaceae</taxon>
        <taxon>Priestia</taxon>
    </lineage>
</organism>
<comment type="similarity">
    <text evidence="1">Belongs to the bacilliredoxin family.</text>
</comment>
<name>A0A0M0L034_9BACI</name>
<gene>
    <name evidence="2" type="ORF">AMD01_14805</name>
</gene>
<evidence type="ECO:0008006" key="4">
    <source>
        <dbReference type="Google" id="ProtNLM"/>
    </source>
</evidence>
<dbReference type="STRING" id="284581.AMD01_14805"/>
<dbReference type="Proteomes" id="UP000037558">
    <property type="component" value="Unassembled WGS sequence"/>
</dbReference>
<proteinExistence type="inferred from homology"/>
<comment type="caution">
    <text evidence="2">The sequence shown here is derived from an EMBL/GenBank/DDBJ whole genome shotgun (WGS) entry which is preliminary data.</text>
</comment>